<proteinExistence type="predicted"/>
<dbReference type="EMBL" id="LAZR01021668">
    <property type="protein sequence ID" value="KKL84555.1"/>
    <property type="molecule type" value="Genomic_DNA"/>
</dbReference>
<accession>A0A0F9HS80</accession>
<protein>
    <submittedName>
        <fullName evidence="1">Uncharacterized protein</fullName>
    </submittedName>
</protein>
<dbReference type="AlphaFoldDB" id="A0A0F9HS80"/>
<comment type="caution">
    <text evidence="1">The sequence shown here is derived from an EMBL/GenBank/DDBJ whole genome shotgun (WGS) entry which is preliminary data.</text>
</comment>
<sequence>MTTKPENIDICYHCDGEYDSDT</sequence>
<organism evidence="1">
    <name type="scientific">marine sediment metagenome</name>
    <dbReference type="NCBI Taxonomy" id="412755"/>
    <lineage>
        <taxon>unclassified sequences</taxon>
        <taxon>metagenomes</taxon>
        <taxon>ecological metagenomes</taxon>
    </lineage>
</organism>
<gene>
    <name evidence="1" type="ORF">LCGC14_1963610</name>
</gene>
<name>A0A0F9HS80_9ZZZZ</name>
<feature type="non-terminal residue" evidence="1">
    <location>
        <position position="22"/>
    </location>
</feature>
<evidence type="ECO:0000313" key="1">
    <source>
        <dbReference type="EMBL" id="KKL84555.1"/>
    </source>
</evidence>
<reference evidence="1" key="1">
    <citation type="journal article" date="2015" name="Nature">
        <title>Complex archaea that bridge the gap between prokaryotes and eukaryotes.</title>
        <authorList>
            <person name="Spang A."/>
            <person name="Saw J.H."/>
            <person name="Jorgensen S.L."/>
            <person name="Zaremba-Niedzwiedzka K."/>
            <person name="Martijn J."/>
            <person name="Lind A.E."/>
            <person name="van Eijk R."/>
            <person name="Schleper C."/>
            <person name="Guy L."/>
            <person name="Ettema T.J."/>
        </authorList>
    </citation>
    <scope>NUCLEOTIDE SEQUENCE</scope>
</reference>